<dbReference type="RefSeq" id="WP_074718203.1">
    <property type="nucleotide sequence ID" value="NZ_FNPG01000021.1"/>
</dbReference>
<evidence type="ECO:0000313" key="2">
    <source>
        <dbReference type="EMBL" id="SDY54090.1"/>
    </source>
</evidence>
<dbReference type="InterPro" id="IPR009739">
    <property type="entry name" value="LprI-like_N"/>
</dbReference>
<evidence type="ECO:0000313" key="3">
    <source>
        <dbReference type="Proteomes" id="UP000183918"/>
    </source>
</evidence>
<dbReference type="STRING" id="1122142.SAMN02910414_01789"/>
<accession>A0A1H3KPW5</accession>
<organism evidence="2 3">
    <name type="scientific">Lachnobacterium bovis DSM 14045</name>
    <dbReference type="NCBI Taxonomy" id="1122142"/>
    <lineage>
        <taxon>Bacteria</taxon>
        <taxon>Bacillati</taxon>
        <taxon>Bacillota</taxon>
        <taxon>Clostridia</taxon>
        <taxon>Lachnospirales</taxon>
        <taxon>Lachnospiraceae</taxon>
        <taxon>Lachnobacterium</taxon>
    </lineage>
</organism>
<feature type="domain" description="Lysozyme inhibitor LprI-like N-terminal" evidence="1">
    <location>
        <begin position="124"/>
        <end position="209"/>
    </location>
</feature>
<dbReference type="OrthoDB" id="1956031at2"/>
<reference evidence="2 3" key="1">
    <citation type="submission" date="2016-10" db="EMBL/GenBank/DDBJ databases">
        <authorList>
            <person name="de Groot N.N."/>
        </authorList>
    </citation>
    <scope>NUCLEOTIDE SEQUENCE [LARGE SCALE GENOMIC DNA]</scope>
    <source>
        <strain evidence="2 3">DSM 14045</strain>
    </source>
</reference>
<dbReference type="Pfam" id="PF07007">
    <property type="entry name" value="LprI"/>
    <property type="match status" value="1"/>
</dbReference>
<protein>
    <recommendedName>
        <fullName evidence="1">Lysozyme inhibitor LprI-like N-terminal domain-containing protein</fullName>
    </recommendedName>
</protein>
<gene>
    <name evidence="2" type="ORF">SAMN02910414_01789</name>
</gene>
<sequence>MKKGWIALGITCVVLLGGCGGKTNNKQETLKSDVNQSNNKTETKAKQSSEKKEWSKEFFSEFADNYKLTKEQGIERAEKDYTAQIKKEVGTITKNSNSIQEEIKYIEQLSGKYESLTAELDLPQQPMNIAAKWRFCVWDTELNSLWGRMKKSLNATTKNRVLTNLRKWNAMKDKTATLGNPREVEGGSMYSLVYTIEKTAFTRNKTYYLANEYAKSLDQSFEMPEYDECKTFVNDKGTKKIREYLAIYKDMEKENRINLLIDDIQFEGTYQKKDNKLSFVSDDGSLCGTVEYTRDSATFVVQTSTNNSVSIGKKYEFDFAF</sequence>
<dbReference type="PROSITE" id="PS51257">
    <property type="entry name" value="PROKAR_LIPOPROTEIN"/>
    <property type="match status" value="1"/>
</dbReference>
<dbReference type="EMBL" id="FNPG01000021">
    <property type="protein sequence ID" value="SDY54090.1"/>
    <property type="molecule type" value="Genomic_DNA"/>
</dbReference>
<dbReference type="Proteomes" id="UP000183918">
    <property type="component" value="Unassembled WGS sequence"/>
</dbReference>
<keyword evidence="3" id="KW-1185">Reference proteome</keyword>
<evidence type="ECO:0000259" key="1">
    <source>
        <dbReference type="Pfam" id="PF07007"/>
    </source>
</evidence>
<proteinExistence type="predicted"/>
<dbReference type="Gene3D" id="1.20.1270.180">
    <property type="match status" value="1"/>
</dbReference>
<dbReference type="AlphaFoldDB" id="A0A1H3KPW5"/>
<name>A0A1H3KPW5_9FIRM</name>